<dbReference type="PROSITE" id="PS00122">
    <property type="entry name" value="CARBOXYLESTERASE_B_1"/>
    <property type="match status" value="1"/>
</dbReference>
<sequence length="542" mass="61152">MGMKWVVLWSLWAARLVRQPSAPVLVSSGWLRGSVAADGSHVSYHGIPYAATPRRFKSAGPAPSWLGTFEAIEENIRCHQRISKTLVVGKEDCLTLNVYTSIDTVPDSKVPVMVFIHGGGYYDGSGTKFMYGPKYLVSKGVILVTINYRLNIQGFLCLRTKYAPGNAGMKDQVAALKWVKRNIKSFGGDPDNVTIFGESAGASSVSLHILSPMSKGLFSKAIMQSGSSLSSWAMQYRPVYMTSLLTKTMGYDTEDPQQLYDILMSKSDAELIVTRVPRKEGNIIISECLYVPCVEEIIDGEEQFLTELPYEILRKGSYNRVPKMIGSNSHEGYLFASMENDTMLPKIVLEKSLPKDLDIPSQKEREVVANKLYDFYFGDKVVSRDTLIELSRVHGEVYFIYPVLEETELHSKTNYTPVYSYVFQYSGNRNFVKKASGFGNAPGATHADDLFYIFNLEIAPTFFENNMIERMTTMWTNFAKFGEPIPTTSSLLPVKWDPVNKSSPHSFIIDEQFSTTPLWSSESARYLKKVYSKYRRRKYKDL</sequence>
<reference evidence="8 9" key="1">
    <citation type="submission" date="2017-07" db="EMBL/GenBank/DDBJ databases">
        <authorList>
            <person name="Talla V."/>
            <person name="Backstrom N."/>
        </authorList>
    </citation>
    <scope>NUCLEOTIDE SEQUENCE [LARGE SCALE GENOMIC DNA]</scope>
</reference>
<dbReference type="Gene3D" id="3.40.50.1820">
    <property type="entry name" value="alpha/beta hydrolase"/>
    <property type="match status" value="1"/>
</dbReference>
<evidence type="ECO:0000256" key="1">
    <source>
        <dbReference type="ARBA" id="ARBA00005964"/>
    </source>
</evidence>
<feature type="signal peptide" evidence="6">
    <location>
        <begin position="1"/>
        <end position="18"/>
    </location>
</feature>
<dbReference type="InterPro" id="IPR019826">
    <property type="entry name" value="Carboxylesterase_B_AS"/>
</dbReference>
<evidence type="ECO:0000256" key="6">
    <source>
        <dbReference type="RuleBase" id="RU361235"/>
    </source>
</evidence>
<comment type="similarity">
    <text evidence="1 6">Belongs to the type-B carboxylesterase/lipase family.</text>
</comment>
<accession>A0A5E4QGW7</accession>
<keyword evidence="9" id="KW-1185">Reference proteome</keyword>
<keyword evidence="6" id="KW-0732">Signal</keyword>
<dbReference type="EC" id="3.1.1.-" evidence="6"/>
<dbReference type="PANTHER" id="PTHR43142">
    <property type="entry name" value="CARBOXYLIC ESTER HYDROLASE"/>
    <property type="match status" value="1"/>
</dbReference>
<dbReference type="EMBL" id="FZQP02002769">
    <property type="protein sequence ID" value="VVC96525.1"/>
    <property type="molecule type" value="Genomic_DNA"/>
</dbReference>
<evidence type="ECO:0000259" key="7">
    <source>
        <dbReference type="Pfam" id="PF00135"/>
    </source>
</evidence>
<protein>
    <recommendedName>
        <fullName evidence="6">Carboxylic ester hydrolase</fullName>
        <ecNumber evidence="6">3.1.1.-</ecNumber>
    </recommendedName>
</protein>
<dbReference type="InterPro" id="IPR002018">
    <property type="entry name" value="CarbesteraseB"/>
</dbReference>
<evidence type="ECO:0000256" key="5">
    <source>
        <dbReference type="ARBA" id="ARBA00023180"/>
    </source>
</evidence>
<evidence type="ECO:0000313" key="8">
    <source>
        <dbReference type="EMBL" id="VVC96525.1"/>
    </source>
</evidence>
<dbReference type="PANTHER" id="PTHR43142:SF1">
    <property type="entry name" value="CARBOXYLIC ESTER HYDROLASE"/>
    <property type="match status" value="1"/>
</dbReference>
<feature type="domain" description="Carboxylesterase type B" evidence="7">
    <location>
        <begin position="24"/>
        <end position="514"/>
    </location>
</feature>
<dbReference type="SUPFAM" id="SSF53474">
    <property type="entry name" value="alpha/beta-Hydrolases"/>
    <property type="match status" value="1"/>
</dbReference>
<keyword evidence="5" id="KW-0325">Glycoprotein</keyword>
<dbReference type="Pfam" id="PF00135">
    <property type="entry name" value="COesterase"/>
    <property type="match status" value="1"/>
</dbReference>
<organism evidence="8 9">
    <name type="scientific">Leptidea sinapis</name>
    <dbReference type="NCBI Taxonomy" id="189913"/>
    <lineage>
        <taxon>Eukaryota</taxon>
        <taxon>Metazoa</taxon>
        <taxon>Ecdysozoa</taxon>
        <taxon>Arthropoda</taxon>
        <taxon>Hexapoda</taxon>
        <taxon>Insecta</taxon>
        <taxon>Pterygota</taxon>
        <taxon>Neoptera</taxon>
        <taxon>Endopterygota</taxon>
        <taxon>Lepidoptera</taxon>
        <taxon>Glossata</taxon>
        <taxon>Ditrysia</taxon>
        <taxon>Papilionoidea</taxon>
        <taxon>Pieridae</taxon>
        <taxon>Dismorphiinae</taxon>
        <taxon>Leptidea</taxon>
    </lineage>
</organism>
<evidence type="ECO:0000256" key="2">
    <source>
        <dbReference type="ARBA" id="ARBA00022487"/>
    </source>
</evidence>
<gene>
    <name evidence="8" type="ORF">LSINAPIS_LOCUS8007</name>
</gene>
<evidence type="ECO:0000313" key="9">
    <source>
        <dbReference type="Proteomes" id="UP000324832"/>
    </source>
</evidence>
<name>A0A5E4QGW7_9NEOP</name>
<evidence type="ECO:0000256" key="4">
    <source>
        <dbReference type="ARBA" id="ARBA00023157"/>
    </source>
</evidence>
<feature type="chain" id="PRO_5023046880" description="Carboxylic ester hydrolase" evidence="6">
    <location>
        <begin position="19"/>
        <end position="542"/>
    </location>
</feature>
<evidence type="ECO:0000256" key="3">
    <source>
        <dbReference type="ARBA" id="ARBA00022801"/>
    </source>
</evidence>
<keyword evidence="3 6" id="KW-0378">Hydrolase</keyword>
<keyword evidence="4" id="KW-1015">Disulfide bond</keyword>
<dbReference type="GO" id="GO:0052689">
    <property type="term" value="F:carboxylic ester hydrolase activity"/>
    <property type="evidence" value="ECO:0007669"/>
    <property type="project" value="UniProtKB-KW"/>
</dbReference>
<dbReference type="Proteomes" id="UP000324832">
    <property type="component" value="Unassembled WGS sequence"/>
</dbReference>
<dbReference type="InterPro" id="IPR029058">
    <property type="entry name" value="AB_hydrolase_fold"/>
</dbReference>
<dbReference type="AlphaFoldDB" id="A0A5E4QGW7"/>
<keyword evidence="2" id="KW-0719">Serine esterase</keyword>
<proteinExistence type="inferred from homology"/>